<evidence type="ECO:0000256" key="2">
    <source>
        <dbReference type="ARBA" id="ARBA00022898"/>
    </source>
</evidence>
<dbReference type="CDD" id="cd01561">
    <property type="entry name" value="CBS_like"/>
    <property type="match status" value="1"/>
</dbReference>
<organism evidence="4 5">
    <name type="scientific">Demequina litorisediminis</name>
    <dbReference type="NCBI Taxonomy" id="1849022"/>
    <lineage>
        <taxon>Bacteria</taxon>
        <taxon>Bacillati</taxon>
        <taxon>Actinomycetota</taxon>
        <taxon>Actinomycetes</taxon>
        <taxon>Micrococcales</taxon>
        <taxon>Demequinaceae</taxon>
        <taxon>Demequina</taxon>
    </lineage>
</organism>
<dbReference type="Proteomes" id="UP001157125">
    <property type="component" value="Unassembled WGS sequence"/>
</dbReference>
<evidence type="ECO:0000313" key="5">
    <source>
        <dbReference type="Proteomes" id="UP001157125"/>
    </source>
</evidence>
<name>A0ABQ6IHF4_9MICO</name>
<protein>
    <recommendedName>
        <fullName evidence="3">Tryptophan synthase beta chain-like PALP domain-containing protein</fullName>
    </recommendedName>
</protein>
<keyword evidence="2" id="KW-0663">Pyridoxal phosphate</keyword>
<reference evidence="5" key="1">
    <citation type="journal article" date="2019" name="Int. J. Syst. Evol. Microbiol.">
        <title>The Global Catalogue of Microorganisms (GCM) 10K type strain sequencing project: providing services to taxonomists for standard genome sequencing and annotation.</title>
        <authorList>
            <consortium name="The Broad Institute Genomics Platform"/>
            <consortium name="The Broad Institute Genome Sequencing Center for Infectious Disease"/>
            <person name="Wu L."/>
            <person name="Ma J."/>
        </authorList>
    </citation>
    <scope>NUCLEOTIDE SEQUENCE [LARGE SCALE GENOMIC DNA]</scope>
    <source>
        <strain evidence="5">NBRC 112299</strain>
    </source>
</reference>
<comment type="caution">
    <text evidence="4">The sequence shown here is derived from an EMBL/GenBank/DDBJ whole genome shotgun (WGS) entry which is preliminary data.</text>
</comment>
<evidence type="ECO:0000256" key="1">
    <source>
        <dbReference type="ARBA" id="ARBA00001933"/>
    </source>
</evidence>
<proteinExistence type="predicted"/>
<comment type="cofactor">
    <cofactor evidence="1">
        <name>pyridoxal 5'-phosphate</name>
        <dbReference type="ChEBI" id="CHEBI:597326"/>
    </cofactor>
</comment>
<dbReference type="Gene3D" id="3.40.50.1100">
    <property type="match status" value="2"/>
</dbReference>
<dbReference type="EMBL" id="BSUN01000001">
    <property type="protein sequence ID" value="GMA36831.1"/>
    <property type="molecule type" value="Genomic_DNA"/>
</dbReference>
<dbReference type="InterPro" id="IPR050214">
    <property type="entry name" value="Cys_Synth/Cystath_Beta-Synth"/>
</dbReference>
<gene>
    <name evidence="4" type="ORF">GCM10025876_30350</name>
</gene>
<accession>A0ABQ6IHF4</accession>
<dbReference type="Pfam" id="PF00291">
    <property type="entry name" value="PALP"/>
    <property type="match status" value="1"/>
</dbReference>
<dbReference type="SUPFAM" id="SSF53686">
    <property type="entry name" value="Tryptophan synthase beta subunit-like PLP-dependent enzymes"/>
    <property type="match status" value="1"/>
</dbReference>
<sequence>MPSARSLILTPGPEGMKGAVEAANKIAEERPGSILARQFANEANPEIHRKTTAEEIWADTDGEVDIVVAGIGTGGTITGVGEVLKAKKPEVQIIAVEPKESAILNGGEPGPHKIQGIGANFVPEVLNTEIYDEVFDVDSETAIATARATARKEGLLVGISSGAAIHAAIEVAKRPENKGKTIVAIIPSFGERYLSSVLYADLMD</sequence>
<evidence type="ECO:0000313" key="4">
    <source>
        <dbReference type="EMBL" id="GMA36831.1"/>
    </source>
</evidence>
<dbReference type="PANTHER" id="PTHR10314">
    <property type="entry name" value="CYSTATHIONINE BETA-SYNTHASE"/>
    <property type="match status" value="1"/>
</dbReference>
<dbReference type="InterPro" id="IPR036052">
    <property type="entry name" value="TrpB-like_PALP_sf"/>
</dbReference>
<feature type="domain" description="Tryptophan synthase beta chain-like PALP" evidence="3">
    <location>
        <begin position="13"/>
        <end position="187"/>
    </location>
</feature>
<dbReference type="InterPro" id="IPR001926">
    <property type="entry name" value="TrpB-like_PALP"/>
</dbReference>
<keyword evidence="5" id="KW-1185">Reference proteome</keyword>
<evidence type="ECO:0000259" key="3">
    <source>
        <dbReference type="Pfam" id="PF00291"/>
    </source>
</evidence>